<protein>
    <recommendedName>
        <fullName evidence="3">Integrase</fullName>
    </recommendedName>
</protein>
<organism evidence="1 2">
    <name type="scientific">Streptosporangium fragile</name>
    <dbReference type="NCBI Taxonomy" id="46186"/>
    <lineage>
        <taxon>Bacteria</taxon>
        <taxon>Bacillati</taxon>
        <taxon>Actinomycetota</taxon>
        <taxon>Actinomycetes</taxon>
        <taxon>Streptosporangiales</taxon>
        <taxon>Streptosporangiaceae</taxon>
        <taxon>Streptosporangium</taxon>
    </lineage>
</organism>
<sequence>MTAPPCPLAVEVAALVADRPRHRYSAGAAAKGPRFYLWAWARIDADRPGGHRRLLIRRHPLPGEPTFYRCRAPRGRQLITRALRCRTRWGPPTLGNACRQAAEQLRERQLFGHSLIDPVAGPRNLRSAEPANYGKA</sequence>
<dbReference type="EMBL" id="BAAAVI010000081">
    <property type="protein sequence ID" value="GAA2904924.1"/>
    <property type="molecule type" value="Genomic_DNA"/>
</dbReference>
<gene>
    <name evidence="1" type="ORF">GCM10010517_71030</name>
</gene>
<evidence type="ECO:0000313" key="2">
    <source>
        <dbReference type="Proteomes" id="UP001500831"/>
    </source>
</evidence>
<reference evidence="1 2" key="1">
    <citation type="journal article" date="2019" name="Int. J. Syst. Evol. Microbiol.">
        <title>The Global Catalogue of Microorganisms (GCM) 10K type strain sequencing project: providing services to taxonomists for standard genome sequencing and annotation.</title>
        <authorList>
            <consortium name="The Broad Institute Genomics Platform"/>
            <consortium name="The Broad Institute Genome Sequencing Center for Infectious Disease"/>
            <person name="Wu L."/>
            <person name="Ma J."/>
        </authorList>
    </citation>
    <scope>NUCLEOTIDE SEQUENCE [LARGE SCALE GENOMIC DNA]</scope>
    <source>
        <strain evidence="1 2">JCM 6242</strain>
    </source>
</reference>
<evidence type="ECO:0000313" key="1">
    <source>
        <dbReference type="EMBL" id="GAA2904924.1"/>
    </source>
</evidence>
<accession>A0ABN3W8L4</accession>
<dbReference type="Proteomes" id="UP001500831">
    <property type="component" value="Unassembled WGS sequence"/>
</dbReference>
<keyword evidence="2" id="KW-1185">Reference proteome</keyword>
<evidence type="ECO:0008006" key="3">
    <source>
        <dbReference type="Google" id="ProtNLM"/>
    </source>
</evidence>
<proteinExistence type="predicted"/>
<comment type="caution">
    <text evidence="1">The sequence shown here is derived from an EMBL/GenBank/DDBJ whole genome shotgun (WGS) entry which is preliminary data.</text>
</comment>
<name>A0ABN3W8L4_9ACTN</name>